<evidence type="ECO:0000259" key="5">
    <source>
        <dbReference type="PROSITE" id="PS50977"/>
    </source>
</evidence>
<evidence type="ECO:0000256" key="1">
    <source>
        <dbReference type="ARBA" id="ARBA00023015"/>
    </source>
</evidence>
<keyword evidence="3" id="KW-0804">Transcription</keyword>
<comment type="caution">
    <text evidence="6">The sequence shown here is derived from an EMBL/GenBank/DDBJ whole genome shotgun (WGS) entry which is preliminary data.</text>
</comment>
<feature type="DNA-binding region" description="H-T-H motif" evidence="4">
    <location>
        <begin position="37"/>
        <end position="56"/>
    </location>
</feature>
<dbReference type="InterPro" id="IPR009057">
    <property type="entry name" value="Homeodomain-like_sf"/>
</dbReference>
<accession>A0A5N0URI4</accession>
<reference evidence="6" key="1">
    <citation type="submission" date="2019-09" db="EMBL/GenBank/DDBJ databases">
        <authorList>
            <person name="Teo W.F.A."/>
            <person name="Duangmal K."/>
        </authorList>
    </citation>
    <scope>NUCLEOTIDE SEQUENCE [LARGE SCALE GENOMIC DNA]</scope>
    <source>
        <strain evidence="6">K81G1</strain>
    </source>
</reference>
<dbReference type="OrthoDB" id="9796019at2"/>
<dbReference type="Proteomes" id="UP000319769">
    <property type="component" value="Unassembled WGS sequence"/>
</dbReference>
<dbReference type="Gene3D" id="1.10.357.10">
    <property type="entry name" value="Tetracycline Repressor, domain 2"/>
    <property type="match status" value="1"/>
</dbReference>
<proteinExistence type="predicted"/>
<dbReference type="InterPro" id="IPR001647">
    <property type="entry name" value="HTH_TetR"/>
</dbReference>
<evidence type="ECO:0000256" key="2">
    <source>
        <dbReference type="ARBA" id="ARBA00023125"/>
    </source>
</evidence>
<name>A0A5N0URI4_9PSEU</name>
<feature type="domain" description="HTH tetR-type" evidence="5">
    <location>
        <begin position="15"/>
        <end position="74"/>
    </location>
</feature>
<gene>
    <name evidence="6" type="ORF">FPZ12_033310</name>
</gene>
<evidence type="ECO:0000313" key="7">
    <source>
        <dbReference type="Proteomes" id="UP000319769"/>
    </source>
</evidence>
<dbReference type="AlphaFoldDB" id="A0A5N0URI4"/>
<protein>
    <submittedName>
        <fullName evidence="6">TetR/AcrR family transcriptional regulator</fullName>
    </submittedName>
</protein>
<dbReference type="InterPro" id="IPR050109">
    <property type="entry name" value="HTH-type_TetR-like_transc_reg"/>
</dbReference>
<organism evidence="6 7">
    <name type="scientific">Amycolatopsis acidicola</name>
    <dbReference type="NCBI Taxonomy" id="2596893"/>
    <lineage>
        <taxon>Bacteria</taxon>
        <taxon>Bacillati</taxon>
        <taxon>Actinomycetota</taxon>
        <taxon>Actinomycetes</taxon>
        <taxon>Pseudonocardiales</taxon>
        <taxon>Pseudonocardiaceae</taxon>
        <taxon>Amycolatopsis</taxon>
    </lineage>
</organism>
<evidence type="ECO:0000313" key="6">
    <source>
        <dbReference type="EMBL" id="KAA9153864.1"/>
    </source>
</evidence>
<dbReference type="EMBL" id="VMNW02000071">
    <property type="protein sequence ID" value="KAA9153864.1"/>
    <property type="molecule type" value="Genomic_DNA"/>
</dbReference>
<dbReference type="PANTHER" id="PTHR30055">
    <property type="entry name" value="HTH-TYPE TRANSCRIPTIONAL REGULATOR RUTR"/>
    <property type="match status" value="1"/>
</dbReference>
<evidence type="ECO:0000256" key="3">
    <source>
        <dbReference type="ARBA" id="ARBA00023163"/>
    </source>
</evidence>
<dbReference type="PROSITE" id="PS50977">
    <property type="entry name" value="HTH_TETR_2"/>
    <property type="match status" value="1"/>
</dbReference>
<dbReference type="GO" id="GO:0000976">
    <property type="term" value="F:transcription cis-regulatory region binding"/>
    <property type="evidence" value="ECO:0007669"/>
    <property type="project" value="TreeGrafter"/>
</dbReference>
<dbReference type="RefSeq" id="WP_144754321.1">
    <property type="nucleotide sequence ID" value="NZ_VMNW02000071.1"/>
</dbReference>
<dbReference type="InterPro" id="IPR036271">
    <property type="entry name" value="Tet_transcr_reg_TetR-rel_C_sf"/>
</dbReference>
<keyword evidence="7" id="KW-1185">Reference proteome</keyword>
<keyword evidence="1" id="KW-0805">Transcription regulation</keyword>
<sequence length="190" mass="20294">MTGARRPHTGRRRNEAAREAILAAAAGLLAHGEVGISVDTIAAAAGVGKQTIYRWWPSKGAVLLEAAVAQAEIQAPVPDTGSLGQDLDVFLVATFRTVAANKSLLRNAMAEALRDDAAAKVLKEFAVSRRAALAEILERAQQRGVAIEDRDLTLDQAFGVLWYRILFEHDELDEQAAERLAAALARSAAG</sequence>
<evidence type="ECO:0000256" key="4">
    <source>
        <dbReference type="PROSITE-ProRule" id="PRU00335"/>
    </source>
</evidence>
<keyword evidence="2 4" id="KW-0238">DNA-binding</keyword>
<dbReference type="SUPFAM" id="SSF46689">
    <property type="entry name" value="Homeodomain-like"/>
    <property type="match status" value="1"/>
</dbReference>
<dbReference type="InterPro" id="IPR011075">
    <property type="entry name" value="TetR_C"/>
</dbReference>
<dbReference type="Pfam" id="PF16859">
    <property type="entry name" value="TetR_C_11"/>
    <property type="match status" value="1"/>
</dbReference>
<dbReference type="SUPFAM" id="SSF48498">
    <property type="entry name" value="Tetracyclin repressor-like, C-terminal domain"/>
    <property type="match status" value="1"/>
</dbReference>
<dbReference type="GO" id="GO:0003700">
    <property type="term" value="F:DNA-binding transcription factor activity"/>
    <property type="evidence" value="ECO:0007669"/>
    <property type="project" value="TreeGrafter"/>
</dbReference>
<dbReference type="Gene3D" id="1.10.10.60">
    <property type="entry name" value="Homeodomain-like"/>
    <property type="match status" value="1"/>
</dbReference>
<dbReference type="Pfam" id="PF00440">
    <property type="entry name" value="TetR_N"/>
    <property type="match status" value="1"/>
</dbReference>
<dbReference type="PANTHER" id="PTHR30055:SF148">
    <property type="entry name" value="TETR-FAMILY TRANSCRIPTIONAL REGULATOR"/>
    <property type="match status" value="1"/>
</dbReference>